<feature type="compositionally biased region" description="Polar residues" evidence="2">
    <location>
        <begin position="539"/>
        <end position="557"/>
    </location>
</feature>
<feature type="region of interest" description="Disordered" evidence="2">
    <location>
        <begin position="1"/>
        <end position="213"/>
    </location>
</feature>
<sequence>MQTELKPSEMGTPLSSTLSSLSDSDSDSDTEAQKSNGPSKDADIRATDGDKVEWLATTRKRRSTAGNRMKSMLANEEPDSDLELLFAEDENDQGFSDAEENGSDVQMDSSDDEDDNGNNDDDLEGEKELEKQAKERRAAQRKRKAQEAIPAKFRKKVRIDPTTRTPSAPVKPAPRPKKKSERTSWLPSAADLPTRASSRQTTRLSKEQLHQQMVEREARRIKQLAQMQKKAAKLEAMKKPPMTQEERLREAAIVEKRNSKSLNRWEEAEKQREEERRAKLAALHNRTLKGPVITFWSGIGEWMGRHMVIEEPAKEKRKRGEKAKGKDKDKSKGNIPPGGVQKVEGQKSEGQDVTAVLDGAASSTTEKPQPPASASPGPAGASEAKTLTPIEYDNCVLDPKDSSSPAKDSGLSLSLKTEEVNPSLAMPPPPQPPPTPPNGLAAPTPPPSAIRSAPSPPHSLGHSVSGLAAPSPPPPTPAGSTATNSFATPPSGLSRPPDSKPSGVLAAPILAPPPGIGGDGATSPMMGFGNPKSNVLAPPNTSQGAMPPTSLSTTIPAHNAPSAISESLANPSTAVASTSSTTNLQSSPNPSTIQNKSSGPDNSAVSQAPESQPQLQPSTGARNAIVFQNFDENALKDRTIQTQIIFGRKMNKLSSKITIILLEPLFRLVLTIAEPSPAPLCVITNHPARYRDPRTGLPYYNSYAYREIQRLTRGEYRWSHILGAWVGSGTYAARGVPERFLNPEKSGPEKKSVSHEATKIKDTADSSKQTPEIQTPEVTSGIQVHGTKTTGAEPGSSTSSKPEPSKAAQPSTASPAVGDATNPAPATIPTTESHTPAPTESILPAATNNSSIPAQQGS</sequence>
<organism evidence="4 5">
    <name type="scientific">Fusarium flagelliforme</name>
    <dbReference type="NCBI Taxonomy" id="2675880"/>
    <lineage>
        <taxon>Eukaryota</taxon>
        <taxon>Fungi</taxon>
        <taxon>Dikarya</taxon>
        <taxon>Ascomycota</taxon>
        <taxon>Pezizomycotina</taxon>
        <taxon>Sordariomycetes</taxon>
        <taxon>Hypocreomycetidae</taxon>
        <taxon>Hypocreales</taxon>
        <taxon>Nectriaceae</taxon>
        <taxon>Fusarium</taxon>
        <taxon>Fusarium incarnatum-equiseti species complex</taxon>
    </lineage>
</organism>
<dbReference type="Proteomes" id="UP000265631">
    <property type="component" value="Unassembled WGS sequence"/>
</dbReference>
<feature type="compositionally biased region" description="Polar residues" evidence="2">
    <location>
        <begin position="846"/>
        <end position="858"/>
    </location>
</feature>
<keyword evidence="5" id="KW-1185">Reference proteome</keyword>
<dbReference type="STRING" id="2594813.A0A395M763"/>
<feature type="compositionally biased region" description="Basic and acidic residues" evidence="2">
    <location>
        <begin position="204"/>
        <end position="213"/>
    </location>
</feature>
<dbReference type="Pfam" id="PF05764">
    <property type="entry name" value="YL1"/>
    <property type="match status" value="1"/>
</dbReference>
<feature type="compositionally biased region" description="Low complexity" evidence="2">
    <location>
        <begin position="572"/>
        <end position="582"/>
    </location>
</feature>
<accession>A0A395M763</accession>
<feature type="compositionally biased region" description="Acidic residues" evidence="2">
    <location>
        <begin position="76"/>
        <end position="102"/>
    </location>
</feature>
<dbReference type="EMBL" id="PXXK01000512">
    <property type="protein sequence ID" value="RFN43715.1"/>
    <property type="molecule type" value="Genomic_DNA"/>
</dbReference>
<dbReference type="AlphaFoldDB" id="A0A395M763"/>
<feature type="compositionally biased region" description="Basic and acidic residues" evidence="2">
    <location>
        <begin position="40"/>
        <end position="53"/>
    </location>
</feature>
<feature type="compositionally biased region" description="Basic and acidic residues" evidence="2">
    <location>
        <begin position="126"/>
        <end position="138"/>
    </location>
</feature>
<feature type="compositionally biased region" description="Basic and acidic residues" evidence="2">
    <location>
        <begin position="322"/>
        <end position="332"/>
    </location>
</feature>
<feature type="compositionally biased region" description="Acidic residues" evidence="2">
    <location>
        <begin position="109"/>
        <end position="125"/>
    </location>
</feature>
<feature type="compositionally biased region" description="Polar residues" evidence="2">
    <location>
        <begin position="583"/>
        <end position="620"/>
    </location>
</feature>
<comment type="similarity">
    <text evidence="1">Belongs to the VPS72/YL1 family.</text>
</comment>
<feature type="region of interest" description="Disordered" evidence="2">
    <location>
        <begin position="739"/>
        <end position="858"/>
    </location>
</feature>
<dbReference type="Pfam" id="PF08265">
    <property type="entry name" value="YL1_C"/>
    <property type="match status" value="1"/>
</dbReference>
<evidence type="ECO:0000256" key="2">
    <source>
        <dbReference type="SAM" id="MobiDB-lite"/>
    </source>
</evidence>
<evidence type="ECO:0000259" key="3">
    <source>
        <dbReference type="SMART" id="SM00993"/>
    </source>
</evidence>
<evidence type="ECO:0000313" key="4">
    <source>
        <dbReference type="EMBL" id="RFN43715.1"/>
    </source>
</evidence>
<evidence type="ECO:0000313" key="5">
    <source>
        <dbReference type="Proteomes" id="UP000265631"/>
    </source>
</evidence>
<dbReference type="SMART" id="SM00993">
    <property type="entry name" value="YL1_C"/>
    <property type="match status" value="1"/>
</dbReference>
<feature type="compositionally biased region" description="Low complexity" evidence="2">
    <location>
        <begin position="14"/>
        <end position="23"/>
    </location>
</feature>
<feature type="region of interest" description="Disordered" evidence="2">
    <location>
        <begin position="310"/>
        <end position="557"/>
    </location>
</feature>
<feature type="domain" description="Vps72/YL1 C-terminal" evidence="3">
    <location>
        <begin position="679"/>
        <end position="708"/>
    </location>
</feature>
<gene>
    <name evidence="4" type="ORF">FIE12Z_12043</name>
</gene>
<feature type="compositionally biased region" description="Pro residues" evidence="2">
    <location>
        <begin position="425"/>
        <end position="448"/>
    </location>
</feature>
<dbReference type="InterPro" id="IPR013272">
    <property type="entry name" value="Vps72/YL1_C"/>
</dbReference>
<dbReference type="PANTHER" id="PTHR13275">
    <property type="entry name" value="YL-1 PROTEIN TRANSCRIPTION FACTOR-LIKE 1"/>
    <property type="match status" value="1"/>
</dbReference>
<feature type="region of interest" description="Disordered" evidence="2">
    <location>
        <begin position="569"/>
        <end position="620"/>
    </location>
</feature>
<dbReference type="PANTHER" id="PTHR13275:SF4">
    <property type="entry name" value="VACUOLAR PROTEIN SORTING-ASSOCIATED PROTEIN 72 HOMOLOG"/>
    <property type="match status" value="1"/>
</dbReference>
<name>A0A395M763_9HYPO</name>
<protein>
    <submittedName>
        <fullName evidence="4">Vacuolar protein sorting-associated protein 72 like protein</fullName>
    </submittedName>
</protein>
<dbReference type="InterPro" id="IPR046757">
    <property type="entry name" value="YL1_N"/>
</dbReference>
<reference evidence="4 5" key="1">
    <citation type="journal article" date="2018" name="PLoS Pathog.">
        <title>Evolution of structural diversity of trichothecenes, a family of toxins produced by plant pathogenic and entomopathogenic fungi.</title>
        <authorList>
            <person name="Proctor R.H."/>
            <person name="McCormick S.P."/>
            <person name="Kim H.S."/>
            <person name="Cardoza R.E."/>
            <person name="Stanley A.M."/>
            <person name="Lindo L."/>
            <person name="Kelly A."/>
            <person name="Brown D.W."/>
            <person name="Lee T."/>
            <person name="Vaughan M.M."/>
            <person name="Alexander N.J."/>
            <person name="Busman M."/>
            <person name="Gutierrez S."/>
        </authorList>
    </citation>
    <scope>NUCLEOTIDE SEQUENCE [LARGE SCALE GENOMIC DNA]</scope>
    <source>
        <strain evidence="4 5">NRRL 13405</strain>
    </source>
</reference>
<dbReference type="GO" id="GO:0005634">
    <property type="term" value="C:nucleus"/>
    <property type="evidence" value="ECO:0007669"/>
    <property type="project" value="TreeGrafter"/>
</dbReference>
<comment type="caution">
    <text evidence="4">The sequence shown here is derived from an EMBL/GenBank/DDBJ whole genome shotgun (WGS) entry which is preliminary data.</text>
</comment>
<evidence type="ECO:0000256" key="1">
    <source>
        <dbReference type="ARBA" id="ARBA00006832"/>
    </source>
</evidence>
<feature type="compositionally biased region" description="Basic and acidic residues" evidence="2">
    <location>
        <begin position="746"/>
        <end position="765"/>
    </location>
</feature>
<feature type="compositionally biased region" description="Polar residues" evidence="2">
    <location>
        <begin position="766"/>
        <end position="814"/>
    </location>
</feature>
<proteinExistence type="inferred from homology"/>
<feature type="compositionally biased region" description="Low complexity" evidence="2">
    <location>
        <begin position="820"/>
        <end position="831"/>
    </location>
</feature>